<dbReference type="NCBIfam" id="TIGR00778">
    <property type="entry name" value="ahpD_dom"/>
    <property type="match status" value="1"/>
</dbReference>
<proteinExistence type="predicted"/>
<evidence type="ECO:0000259" key="1">
    <source>
        <dbReference type="Pfam" id="PF02627"/>
    </source>
</evidence>
<reference evidence="2 3" key="1">
    <citation type="submission" date="2019-08" db="EMBL/GenBank/DDBJ databases">
        <title>Deep-cultivation of Planctomycetes and their phenomic and genomic characterization uncovers novel biology.</title>
        <authorList>
            <person name="Wiegand S."/>
            <person name="Jogler M."/>
            <person name="Boedeker C."/>
            <person name="Pinto D."/>
            <person name="Vollmers J."/>
            <person name="Rivas-Marin E."/>
            <person name="Kohn T."/>
            <person name="Peeters S.H."/>
            <person name="Heuer A."/>
            <person name="Rast P."/>
            <person name="Oberbeckmann S."/>
            <person name="Bunk B."/>
            <person name="Jeske O."/>
            <person name="Meyerdierks A."/>
            <person name="Storesund J.E."/>
            <person name="Kallscheuer N."/>
            <person name="Luecker S."/>
            <person name="Lage O.M."/>
            <person name="Pohl T."/>
            <person name="Merkel B.J."/>
            <person name="Hornburger P."/>
            <person name="Mueller R.-W."/>
            <person name="Bruemmer F."/>
            <person name="Labrenz M."/>
            <person name="Spormann A.M."/>
            <person name="Op den Camp H."/>
            <person name="Overmann J."/>
            <person name="Amann R."/>
            <person name="Jetten M.S.M."/>
            <person name="Mascher T."/>
            <person name="Medema M.H."/>
            <person name="Devos D.P."/>
            <person name="Kaster A.-K."/>
            <person name="Ovreas L."/>
            <person name="Rohde M."/>
            <person name="Galperin M.Y."/>
            <person name="Jogler C."/>
        </authorList>
    </citation>
    <scope>NUCLEOTIDE SEQUENCE [LARGE SCALE GENOMIC DNA]</scope>
    <source>
        <strain evidence="2 3">OJF2</strain>
    </source>
</reference>
<dbReference type="GO" id="GO:0051920">
    <property type="term" value="F:peroxiredoxin activity"/>
    <property type="evidence" value="ECO:0007669"/>
    <property type="project" value="InterPro"/>
</dbReference>
<dbReference type="Proteomes" id="UP000324233">
    <property type="component" value="Chromosome"/>
</dbReference>
<dbReference type="PANTHER" id="PTHR35446:SF3">
    <property type="entry name" value="CMD DOMAIN-CONTAINING PROTEIN"/>
    <property type="match status" value="1"/>
</dbReference>
<dbReference type="Pfam" id="PF02627">
    <property type="entry name" value="CMD"/>
    <property type="match status" value="1"/>
</dbReference>
<name>A0A5B9VZK7_9BACT</name>
<dbReference type="RefSeq" id="WP_148593263.1">
    <property type="nucleotide sequence ID" value="NZ_CP042997.1"/>
</dbReference>
<dbReference type="OrthoDB" id="9801997at2"/>
<sequence length="197" mass="21981">MYARRRDGYDVNGPHATRLQQGERLMAIVDYVPTSDAPEGVRTLFEKLEARGQDVSNFLRTLAHSPGIFEAFLGMNKALGGMELDPKLRELAYIRASEINACGYCLDHHRKAGLQAGLTERQVNETEGPDDDGLYDDLQRLAIEYAEEATRNVVLSDEMVERLKAGLTNRQIVELAVAVAMANFTNRISETLQLDLP</sequence>
<organism evidence="2 3">
    <name type="scientific">Aquisphaera giovannonii</name>
    <dbReference type="NCBI Taxonomy" id="406548"/>
    <lineage>
        <taxon>Bacteria</taxon>
        <taxon>Pseudomonadati</taxon>
        <taxon>Planctomycetota</taxon>
        <taxon>Planctomycetia</taxon>
        <taxon>Isosphaerales</taxon>
        <taxon>Isosphaeraceae</taxon>
        <taxon>Aquisphaera</taxon>
    </lineage>
</organism>
<dbReference type="KEGG" id="agv:OJF2_19120"/>
<accession>A0A5B9VZK7</accession>
<dbReference type="PANTHER" id="PTHR35446">
    <property type="entry name" value="SI:CH211-175M2.5"/>
    <property type="match status" value="1"/>
</dbReference>
<dbReference type="EMBL" id="CP042997">
    <property type="protein sequence ID" value="QEH33411.1"/>
    <property type="molecule type" value="Genomic_DNA"/>
</dbReference>
<gene>
    <name evidence="2" type="ORF">OJF2_19120</name>
</gene>
<dbReference type="InterPro" id="IPR003779">
    <property type="entry name" value="CMD-like"/>
</dbReference>
<protein>
    <submittedName>
        <fullName evidence="2">Carboxymuconolactone decarboxylase family protein</fullName>
    </submittedName>
</protein>
<evidence type="ECO:0000313" key="2">
    <source>
        <dbReference type="EMBL" id="QEH33411.1"/>
    </source>
</evidence>
<dbReference type="InterPro" id="IPR004675">
    <property type="entry name" value="AhpD_core"/>
</dbReference>
<dbReference type="AlphaFoldDB" id="A0A5B9VZK7"/>
<feature type="domain" description="Carboxymuconolactone decarboxylase-like" evidence="1">
    <location>
        <begin position="66"/>
        <end position="146"/>
    </location>
</feature>
<dbReference type="InterPro" id="IPR029032">
    <property type="entry name" value="AhpD-like"/>
</dbReference>
<dbReference type="SUPFAM" id="SSF69118">
    <property type="entry name" value="AhpD-like"/>
    <property type="match status" value="1"/>
</dbReference>
<keyword evidence="3" id="KW-1185">Reference proteome</keyword>
<dbReference type="Gene3D" id="1.20.1290.10">
    <property type="entry name" value="AhpD-like"/>
    <property type="match status" value="1"/>
</dbReference>
<evidence type="ECO:0000313" key="3">
    <source>
        <dbReference type="Proteomes" id="UP000324233"/>
    </source>
</evidence>